<feature type="compositionally biased region" description="Basic and acidic residues" evidence="1">
    <location>
        <begin position="1584"/>
        <end position="1595"/>
    </location>
</feature>
<feature type="compositionally biased region" description="Basic and acidic residues" evidence="1">
    <location>
        <begin position="1603"/>
        <end position="1617"/>
    </location>
</feature>
<feature type="compositionally biased region" description="Basic residues" evidence="1">
    <location>
        <begin position="223"/>
        <end position="234"/>
    </location>
</feature>
<feature type="region of interest" description="Disordered" evidence="1">
    <location>
        <begin position="160"/>
        <end position="252"/>
    </location>
</feature>
<accession>A0ABP0IZM5</accession>
<feature type="compositionally biased region" description="Basic and acidic residues" evidence="1">
    <location>
        <begin position="1623"/>
        <end position="1652"/>
    </location>
</feature>
<evidence type="ECO:0008006" key="5">
    <source>
        <dbReference type="Google" id="ProtNLM"/>
    </source>
</evidence>
<feature type="compositionally biased region" description="Polar residues" evidence="1">
    <location>
        <begin position="1730"/>
        <end position="1739"/>
    </location>
</feature>
<proteinExistence type="predicted"/>
<name>A0ABP0IZM5_9DINO</name>
<gene>
    <name evidence="3" type="ORF">SCF082_LOCUS9491</name>
</gene>
<evidence type="ECO:0000313" key="3">
    <source>
        <dbReference type="EMBL" id="CAK9007519.1"/>
    </source>
</evidence>
<feature type="compositionally biased region" description="Basic and acidic residues" evidence="1">
    <location>
        <begin position="162"/>
        <end position="189"/>
    </location>
</feature>
<evidence type="ECO:0000313" key="4">
    <source>
        <dbReference type="Proteomes" id="UP001642464"/>
    </source>
</evidence>
<feature type="transmembrane region" description="Helical" evidence="2">
    <location>
        <begin position="1511"/>
        <end position="1534"/>
    </location>
</feature>
<keyword evidence="2" id="KW-1133">Transmembrane helix</keyword>
<feature type="region of interest" description="Disordered" evidence="1">
    <location>
        <begin position="1549"/>
        <end position="1658"/>
    </location>
</feature>
<evidence type="ECO:0000256" key="2">
    <source>
        <dbReference type="SAM" id="Phobius"/>
    </source>
</evidence>
<dbReference type="Proteomes" id="UP001642464">
    <property type="component" value="Unassembled WGS sequence"/>
</dbReference>
<keyword evidence="2" id="KW-0472">Membrane</keyword>
<feature type="region of interest" description="Disordered" evidence="1">
    <location>
        <begin position="1704"/>
        <end position="1752"/>
    </location>
</feature>
<reference evidence="3 4" key="1">
    <citation type="submission" date="2024-02" db="EMBL/GenBank/DDBJ databases">
        <authorList>
            <person name="Chen Y."/>
            <person name="Shah S."/>
            <person name="Dougan E. K."/>
            <person name="Thang M."/>
            <person name="Chan C."/>
        </authorList>
    </citation>
    <scope>NUCLEOTIDE SEQUENCE [LARGE SCALE GENOMIC DNA]</scope>
</reference>
<comment type="caution">
    <text evidence="3">The sequence shown here is derived from an EMBL/GenBank/DDBJ whole genome shotgun (WGS) entry which is preliminary data.</text>
</comment>
<evidence type="ECO:0000256" key="1">
    <source>
        <dbReference type="SAM" id="MobiDB-lite"/>
    </source>
</evidence>
<protein>
    <recommendedName>
        <fullName evidence="5">C2H2-type domain-containing protein</fullName>
    </recommendedName>
</protein>
<feature type="region of interest" description="Disordered" evidence="1">
    <location>
        <begin position="1770"/>
        <end position="1792"/>
    </location>
</feature>
<dbReference type="EMBL" id="CAXAMM010005513">
    <property type="protein sequence ID" value="CAK9007519.1"/>
    <property type="molecule type" value="Genomic_DNA"/>
</dbReference>
<sequence length="1792" mass="198972">MKEIGSLVAEYGSLAKERRCGLEKRYKEAITFMRNHGMMTLGQNGALYLTSSATIATVDLSDPVPVSSLHCENESGWTIYETRLQLIKQGWTMTEDARQCSVTHYVMLRKQCLEFFSILLRRKPEVEKLTATSAFSHSQGASEVQLGEAGIAGLAQALGSGEIEKKGDRPKDPEAEGQRKRKNVEEKTGPKRLQLMEVLKKRKEEDTSGNVLRLGREAGSAEKRKKKKKKVKKGDKKEGTSSDSDDDGSSSSSLFRFAALPKGVDRLHRLHEERPGAIANVTLRRFNVLLNQSVGRGAAEVTEDLPPVARAYLSQIFLAKHPEGTIGMRNLRELRTHQADSWVSDGVERKRVKIQPEAPGSAANASGYVAWQASTAFVFDEPVVVSSADLPGKHMQPLQKLPEAVKMLLIGKAGVWQREAEEPGGPSSFPRTWGVGYLFKVPAAVSADPLLFVTPSSFCNKLRVEPKAEAVEPTEAGDVQLAGRSKNRWGSREAYYARGSGSGSTSELCPIQDILFAQMAFVLQNFEEAQGILDTCARILDPDGSKLQGNRPLAPSGECLRRALIKLDMFLMLYRRAFHSPKCLQFHVHRFLSSDASPQAHQNYFCTIEDIVKQPVVFRWAEGGNAFKDGFEVERRSTPALTLGKGASSTAHKARLLIHSACLEYGQESLTTWRRQVVSFLSDQGTERNLPSFPVNLEGDLAAFLRDFSEEARAGSPDDPVLLPCAFSIPGLLHIFFNAMEESILQIPEWKEMEKQLQAACRVVAEPSTQSLLLDKLFQGASFEEKAAVLGFKTKLLSWRWQSLQQVVHEWAAVYPFLQRRWDTSIFPDSSSQYVQQVSAALASSWHALFLAWLCMFTAAVGREATWFEGCFCHSDILASHPNRWSRQKAMRDANCPDGHCVWQGRRLPALALGHCRDLCRRVKNCGGSEYACALLVAERAHSRRVAEVDMVVKSKFCQVLEQKLKPFSSLPYVLAGGFGEYCGFPLASAKAAVAKGLAEYDAMPNHAKDSVSATLLEHDTAVSTQLRQFAVSEGRPLHDFRDAFLALRARAFSLLAERHTEGEHARVKFHAQRGFRFAGPVTVAARKRRAEVNKMITKGLRWLAGVWNSRTVFSTLLSHLLPKRELQELTWAQKCKRVYACDAKDHFADVSKWEKEAEAFHKTLKKVQLTLEDAFLKVPDEAMHVVQLFKHFLPTGTFLSVPADLWRIAVHPNHDEAPVATQPNVLEKALLSAELPSEAAFKEHIYFSAVDARPEAKVVVKLRKTKTVSTLVHVSYFSNVQFQGSEVKLDVDARQSVALDLSVWSFPDKFAQFCIEAVAWRAQCSGLQISLQPALSNSEMPLPLPHFFDDDDALAALVDVDTKEEAAQDLYQLAFDQDSGCEIFDMPYFDASAFDAFEKLGVVASKVDDFGIQSFWPSNLKKICHLGSSAYYGDLLAMENLSAFRDLTQEACAAYKSKAGKGKGKASALPAAAAESFGDVEQAGAGQDEALVLRMPHETLCLDQKAHMNMAVLIAPVLMPVLVVMAGSPLTVIMKMAAQKKNRVKMKAAAAAHALKRDHKEPAEPQGSKIEVPRYKRQNASKFDGEAPDRDHHERGRRGRRHSEEHKRAEKKDKKDKTRKREKNERRSRSRARDDKKKSTQPEEPRREKSTVRLTPKYPEPLEGEYLHCSVCKKAFGLPGGQFALSQHFWSKHPDTNEAKERSAFFYPKKPGGKGKSRSLAPQREGAASSGSNAQATPTPRAGLEAVPSEAERMDTVRNLLAATHMLMGSKPPISSLGNEGVWRGPENKGP</sequence>
<keyword evidence="4" id="KW-1185">Reference proteome</keyword>
<organism evidence="3 4">
    <name type="scientific">Durusdinium trenchii</name>
    <dbReference type="NCBI Taxonomy" id="1381693"/>
    <lineage>
        <taxon>Eukaryota</taxon>
        <taxon>Sar</taxon>
        <taxon>Alveolata</taxon>
        <taxon>Dinophyceae</taxon>
        <taxon>Suessiales</taxon>
        <taxon>Symbiodiniaceae</taxon>
        <taxon>Durusdinium</taxon>
    </lineage>
</organism>
<keyword evidence="2" id="KW-0812">Transmembrane</keyword>